<feature type="compositionally biased region" description="Basic residues" evidence="2">
    <location>
        <begin position="48"/>
        <end position="59"/>
    </location>
</feature>
<dbReference type="InterPro" id="IPR023753">
    <property type="entry name" value="FAD/NAD-binding_dom"/>
</dbReference>
<proteinExistence type="predicted"/>
<dbReference type="RefSeq" id="WP_264249150.1">
    <property type="nucleotide sequence ID" value="NZ_CP107567.1"/>
</dbReference>
<dbReference type="Gene3D" id="3.50.50.60">
    <property type="entry name" value="FAD/NAD(P)-binding domain"/>
    <property type="match status" value="2"/>
</dbReference>
<name>A0ABY6IJF5_STRPE</name>
<dbReference type="PANTHER" id="PTHR42949:SF3">
    <property type="entry name" value="ANAEROBIC GLYCEROL-3-PHOSPHATE DEHYDROGENASE SUBUNIT B"/>
    <property type="match status" value="1"/>
</dbReference>
<dbReference type="Proteomes" id="UP001163878">
    <property type="component" value="Chromosome"/>
</dbReference>
<dbReference type="PANTHER" id="PTHR42949">
    <property type="entry name" value="ANAEROBIC GLYCEROL-3-PHOSPHATE DEHYDROGENASE SUBUNIT B"/>
    <property type="match status" value="1"/>
</dbReference>
<feature type="region of interest" description="Disordered" evidence="2">
    <location>
        <begin position="40"/>
        <end position="62"/>
    </location>
</feature>
<organism evidence="4 5">
    <name type="scientific">Streptomyces peucetius</name>
    <dbReference type="NCBI Taxonomy" id="1950"/>
    <lineage>
        <taxon>Bacteria</taxon>
        <taxon>Bacillati</taxon>
        <taxon>Actinomycetota</taxon>
        <taxon>Actinomycetes</taxon>
        <taxon>Kitasatosporales</taxon>
        <taxon>Streptomycetaceae</taxon>
        <taxon>Streptomyces</taxon>
    </lineage>
</organism>
<keyword evidence="5" id="KW-1185">Reference proteome</keyword>
<protein>
    <submittedName>
        <fullName evidence="4">FAD-dependent oxidoreductase</fullName>
    </submittedName>
</protein>
<evidence type="ECO:0000313" key="5">
    <source>
        <dbReference type="Proteomes" id="UP001163878"/>
    </source>
</evidence>
<reference evidence="4" key="1">
    <citation type="submission" date="2022-10" db="EMBL/GenBank/DDBJ databases">
        <title>Cytochrome P450 Catalyzes Benzene Ring Formation in the Biosynthesis of Trialkyl-Substituted Aromatic Polyketides.</title>
        <authorList>
            <person name="Zhao E."/>
            <person name="Ge H."/>
        </authorList>
    </citation>
    <scope>NUCLEOTIDE SEQUENCE</scope>
    <source>
        <strain evidence="4">NA0869</strain>
    </source>
</reference>
<dbReference type="PRINTS" id="PR00469">
    <property type="entry name" value="PNDRDTASEII"/>
</dbReference>
<dbReference type="SUPFAM" id="SSF51905">
    <property type="entry name" value="FAD/NAD(P)-binding domain"/>
    <property type="match status" value="1"/>
</dbReference>
<dbReference type="PRINTS" id="PR00368">
    <property type="entry name" value="FADPNR"/>
</dbReference>
<evidence type="ECO:0000259" key="3">
    <source>
        <dbReference type="Pfam" id="PF07992"/>
    </source>
</evidence>
<keyword evidence="1" id="KW-0560">Oxidoreductase</keyword>
<dbReference type="InterPro" id="IPR051691">
    <property type="entry name" value="Metab_Enz_Cyan_OpOx_G3PDH"/>
</dbReference>
<evidence type="ECO:0000313" key="4">
    <source>
        <dbReference type="EMBL" id="UYQ65845.1"/>
    </source>
</evidence>
<gene>
    <name evidence="4" type="ORF">OGH68_33260</name>
</gene>
<accession>A0ABY6IJF5</accession>
<feature type="domain" description="FAD/NAD(P)-binding" evidence="3">
    <location>
        <begin position="9"/>
        <end position="297"/>
    </location>
</feature>
<evidence type="ECO:0000256" key="1">
    <source>
        <dbReference type="ARBA" id="ARBA00023002"/>
    </source>
</evidence>
<evidence type="ECO:0000256" key="2">
    <source>
        <dbReference type="SAM" id="MobiDB-lite"/>
    </source>
</evidence>
<dbReference type="Pfam" id="PF07992">
    <property type="entry name" value="Pyr_redox_2"/>
    <property type="match status" value="1"/>
</dbReference>
<dbReference type="EMBL" id="CP107567">
    <property type="protein sequence ID" value="UYQ65845.1"/>
    <property type="molecule type" value="Genomic_DNA"/>
</dbReference>
<dbReference type="InterPro" id="IPR036188">
    <property type="entry name" value="FAD/NAD-bd_sf"/>
</dbReference>
<sequence length="422" mass="44042">MNRTERAVDVLVVGAGPAGLAAAAQLAAAGAGRVEVLEREQRPGGIPRHSHHRAFGPRHRPVDGPRYAGHLVDAAVRAGAAVRTGVTATHWAGPRTLDTTGPDGLERVTARAVVLATGARERPRSARLVPGTRPAGVLTTGELQQTVHLYGGRTGRRAVVVGSEAVALHAVSTLRADGAHVVALVTEEPAAPVRSPRHRVPVITGTAVAELTGRGRLTGVRLRGPDGSSTLLDCDTVVFTGDWIPDHELARLGGAVLDAGTRGPAVDSAFRTSLPGVFAVGNLLHGVEPAAIAAAEGHRAAAHVLLHLAGAQHWPHGSVPLEAERPLLWIAPNLLAPHGPPPLEERFTLRAAQRLARPVLLVSQDGRELDRQQLPRTALPGRAVHLRAGWTTLADPDGGPVRVTVVSDFRQPGTGAARILAV</sequence>